<evidence type="ECO:0008006" key="4">
    <source>
        <dbReference type="Google" id="ProtNLM"/>
    </source>
</evidence>
<evidence type="ECO:0000313" key="2">
    <source>
        <dbReference type="EMBL" id="CAH1413149.1"/>
    </source>
</evidence>
<gene>
    <name evidence="2" type="ORF">LVIROSA_LOCUS1123</name>
</gene>
<sequence>MHNEEQKGDNRVSLQDHHKTHDGIRFLFVKLGLAFDLRIQMFIGTNLNVLDKWFNIIDLLKQATRGKSIWFFIHRLVLAGVVYHIWIERNNRIFKNKRRPYETMVKPITDEVRSRSMSLTLKASQNTDKAKLLWRLPMMNKDIATHHSP</sequence>
<organism evidence="2 3">
    <name type="scientific">Lactuca virosa</name>
    <dbReference type="NCBI Taxonomy" id="75947"/>
    <lineage>
        <taxon>Eukaryota</taxon>
        <taxon>Viridiplantae</taxon>
        <taxon>Streptophyta</taxon>
        <taxon>Embryophyta</taxon>
        <taxon>Tracheophyta</taxon>
        <taxon>Spermatophyta</taxon>
        <taxon>Magnoliopsida</taxon>
        <taxon>eudicotyledons</taxon>
        <taxon>Gunneridae</taxon>
        <taxon>Pentapetalae</taxon>
        <taxon>asterids</taxon>
        <taxon>campanulids</taxon>
        <taxon>Asterales</taxon>
        <taxon>Asteraceae</taxon>
        <taxon>Cichorioideae</taxon>
        <taxon>Cichorieae</taxon>
        <taxon>Lactucinae</taxon>
        <taxon>Lactuca</taxon>
    </lineage>
</organism>
<feature type="transmembrane region" description="Helical" evidence="1">
    <location>
        <begin position="69"/>
        <end position="87"/>
    </location>
</feature>
<dbReference type="Proteomes" id="UP001157418">
    <property type="component" value="Unassembled WGS sequence"/>
</dbReference>
<keyword evidence="1" id="KW-1133">Transmembrane helix</keyword>
<evidence type="ECO:0000313" key="3">
    <source>
        <dbReference type="Proteomes" id="UP001157418"/>
    </source>
</evidence>
<keyword evidence="1" id="KW-0812">Transmembrane</keyword>
<comment type="caution">
    <text evidence="2">The sequence shown here is derived from an EMBL/GenBank/DDBJ whole genome shotgun (WGS) entry which is preliminary data.</text>
</comment>
<dbReference type="EMBL" id="CAKMRJ010000001">
    <property type="protein sequence ID" value="CAH1413149.1"/>
    <property type="molecule type" value="Genomic_DNA"/>
</dbReference>
<proteinExistence type="predicted"/>
<protein>
    <recommendedName>
        <fullName evidence="4">Reverse transcriptase zinc-binding domain-containing protein</fullName>
    </recommendedName>
</protein>
<name>A0AAU9LNA6_9ASTR</name>
<evidence type="ECO:0000256" key="1">
    <source>
        <dbReference type="SAM" id="Phobius"/>
    </source>
</evidence>
<dbReference type="AlphaFoldDB" id="A0AAU9LNA6"/>
<accession>A0AAU9LNA6</accession>
<keyword evidence="1" id="KW-0472">Membrane</keyword>
<reference evidence="2 3" key="1">
    <citation type="submission" date="2022-01" db="EMBL/GenBank/DDBJ databases">
        <authorList>
            <person name="Xiong W."/>
            <person name="Schranz E."/>
        </authorList>
    </citation>
    <scope>NUCLEOTIDE SEQUENCE [LARGE SCALE GENOMIC DNA]</scope>
</reference>
<keyword evidence="3" id="KW-1185">Reference proteome</keyword>